<comment type="caution">
    <text evidence="1">The sequence shown here is derived from an EMBL/GenBank/DDBJ whole genome shotgun (WGS) entry which is preliminary data.</text>
</comment>
<evidence type="ECO:0000313" key="1">
    <source>
        <dbReference type="EMBL" id="KAJ5182098.1"/>
    </source>
</evidence>
<gene>
    <name evidence="1" type="ORF">N7449_012245</name>
</gene>
<proteinExistence type="predicted"/>
<organism evidence="1 2">
    <name type="scientific">Penicillium cf. viridicatum</name>
    <dbReference type="NCBI Taxonomy" id="2972119"/>
    <lineage>
        <taxon>Eukaryota</taxon>
        <taxon>Fungi</taxon>
        <taxon>Dikarya</taxon>
        <taxon>Ascomycota</taxon>
        <taxon>Pezizomycotina</taxon>
        <taxon>Eurotiomycetes</taxon>
        <taxon>Eurotiomycetidae</taxon>
        <taxon>Eurotiales</taxon>
        <taxon>Aspergillaceae</taxon>
        <taxon>Penicillium</taxon>
    </lineage>
</organism>
<dbReference type="AlphaFoldDB" id="A0A9W9IN13"/>
<dbReference type="Proteomes" id="UP001150942">
    <property type="component" value="Unassembled WGS sequence"/>
</dbReference>
<name>A0A9W9IN13_9EURO</name>
<evidence type="ECO:0000313" key="2">
    <source>
        <dbReference type="Proteomes" id="UP001150942"/>
    </source>
</evidence>
<sequence length="77" mass="8829">MASNERLRPLIDIVGVGEDDGIEDPLEKSRPFPLRREAQRAPKARYLMEVLEFILMWVDSSTGYGNKLLSIQALRKQ</sequence>
<reference evidence="1" key="1">
    <citation type="submission" date="2022-11" db="EMBL/GenBank/DDBJ databases">
        <authorList>
            <person name="Petersen C."/>
        </authorList>
    </citation>
    <scope>NUCLEOTIDE SEQUENCE</scope>
    <source>
        <strain evidence="1">IBT 20477</strain>
    </source>
</reference>
<protein>
    <submittedName>
        <fullName evidence="1">Uncharacterized protein</fullName>
    </submittedName>
</protein>
<dbReference type="EMBL" id="JAPQKQ010000009">
    <property type="protein sequence ID" value="KAJ5182098.1"/>
    <property type="molecule type" value="Genomic_DNA"/>
</dbReference>
<accession>A0A9W9IN13</accession>
<reference evidence="1" key="2">
    <citation type="journal article" date="2023" name="IMA Fungus">
        <title>Comparative genomic study of the Penicillium genus elucidates a diverse pangenome and 15 lateral gene transfer events.</title>
        <authorList>
            <person name="Petersen C."/>
            <person name="Sorensen T."/>
            <person name="Nielsen M.R."/>
            <person name="Sondergaard T.E."/>
            <person name="Sorensen J.L."/>
            <person name="Fitzpatrick D.A."/>
            <person name="Frisvad J.C."/>
            <person name="Nielsen K.L."/>
        </authorList>
    </citation>
    <scope>NUCLEOTIDE SEQUENCE</scope>
    <source>
        <strain evidence="1">IBT 20477</strain>
    </source>
</reference>
<keyword evidence="2" id="KW-1185">Reference proteome</keyword>